<dbReference type="STRING" id="520767.ATZ99_12760"/>
<evidence type="ECO:0000256" key="1">
    <source>
        <dbReference type="ARBA" id="ARBA00007125"/>
    </source>
</evidence>
<accession>A0A162MHQ8</accession>
<dbReference type="CDD" id="cd24120">
    <property type="entry name" value="ASKHA_NBD_AroB-like"/>
    <property type="match status" value="1"/>
</dbReference>
<dbReference type="GO" id="GO:0004309">
    <property type="term" value="F:exopolyphosphatase activity"/>
    <property type="evidence" value="ECO:0007669"/>
    <property type="project" value="UniProtKB-EC"/>
</dbReference>
<dbReference type="InterPro" id="IPR003695">
    <property type="entry name" value="Ppx_GppA_N"/>
</dbReference>
<protein>
    <submittedName>
        <fullName evidence="3">Exopolyphosphatase</fullName>
        <ecNumber evidence="3">3.6.1.11</ecNumber>
    </submittedName>
</protein>
<evidence type="ECO:0000313" key="4">
    <source>
        <dbReference type="Proteomes" id="UP000075737"/>
    </source>
</evidence>
<dbReference type="SUPFAM" id="SSF53067">
    <property type="entry name" value="Actin-like ATPase domain"/>
    <property type="match status" value="2"/>
</dbReference>
<evidence type="ECO:0000313" key="3">
    <source>
        <dbReference type="EMBL" id="KYO66090.1"/>
    </source>
</evidence>
<dbReference type="InterPro" id="IPR043129">
    <property type="entry name" value="ATPase_NBD"/>
</dbReference>
<dbReference type="EMBL" id="LOHZ01000030">
    <property type="protein sequence ID" value="KYO66090.1"/>
    <property type="molecule type" value="Genomic_DNA"/>
</dbReference>
<gene>
    <name evidence="3" type="primary">ppx</name>
    <name evidence="3" type="ORF">ATZ99_12760</name>
</gene>
<dbReference type="Proteomes" id="UP000075737">
    <property type="component" value="Unassembled WGS sequence"/>
</dbReference>
<dbReference type="EC" id="3.6.1.11" evidence="3"/>
<dbReference type="RefSeq" id="WP_068748408.1">
    <property type="nucleotide sequence ID" value="NZ_LOHZ01000030.1"/>
</dbReference>
<proteinExistence type="inferred from homology"/>
<dbReference type="OrthoDB" id="9807195at2"/>
<organism evidence="3 4">
    <name type="scientific">Thermovenabulum gondwanense</name>
    <dbReference type="NCBI Taxonomy" id="520767"/>
    <lineage>
        <taxon>Bacteria</taxon>
        <taxon>Bacillati</taxon>
        <taxon>Bacillota</taxon>
        <taxon>Clostridia</taxon>
        <taxon>Thermosediminibacterales</taxon>
        <taxon>Thermosediminibacteraceae</taxon>
        <taxon>Thermovenabulum</taxon>
    </lineage>
</organism>
<dbReference type="Gene3D" id="3.30.420.150">
    <property type="entry name" value="Exopolyphosphatase. Domain 2"/>
    <property type="match status" value="1"/>
</dbReference>
<comment type="caution">
    <text evidence="3">The sequence shown here is derived from an EMBL/GenBank/DDBJ whole genome shotgun (WGS) entry which is preliminary data.</text>
</comment>
<dbReference type="InterPro" id="IPR050273">
    <property type="entry name" value="GppA/Ppx_hydrolase"/>
</dbReference>
<evidence type="ECO:0000259" key="2">
    <source>
        <dbReference type="Pfam" id="PF02541"/>
    </source>
</evidence>
<keyword evidence="3" id="KW-0378">Hydrolase</keyword>
<dbReference type="AlphaFoldDB" id="A0A162MHQ8"/>
<sequence>MRACIDIGSNSVRLLVAEVNEKKVIPVFKKLTTTRLGSGVAKDGFLREEAVNSTIDAVKEYMGIAKNYGVKKVIAFATSAVREAKNRDEFLKRVKEALGMDVLVIPGEKEAVLSYKGARYGLGLKGKTAVIDIGGGSTEITYGEQIPEESRSFQMGAVRWTQRFLINDPPLKAEMEELCRAEKEMLMEFAQKIHAFSKGDLRAVAVGGTATTACAIKLGLSVYDWKKVHGQILSMEDVENSLKLLCSVPLAERQKIPGLMPERADIIIAGILILKNIMEMIDIDKVIVSEADLMDAILVEG</sequence>
<dbReference type="Pfam" id="PF02541">
    <property type="entry name" value="Ppx-GppA"/>
    <property type="match status" value="1"/>
</dbReference>
<feature type="domain" description="Ppx/GppA phosphatase N-terminal" evidence="2">
    <location>
        <begin position="16"/>
        <end position="295"/>
    </location>
</feature>
<dbReference type="PATRIC" id="fig|520767.4.peg.1381"/>
<dbReference type="Gene3D" id="3.30.420.40">
    <property type="match status" value="1"/>
</dbReference>
<dbReference type="PANTHER" id="PTHR30005">
    <property type="entry name" value="EXOPOLYPHOSPHATASE"/>
    <property type="match status" value="1"/>
</dbReference>
<keyword evidence="4" id="KW-1185">Reference proteome</keyword>
<name>A0A162MHQ8_9FIRM</name>
<comment type="similarity">
    <text evidence="1">Belongs to the GppA/Ppx family.</text>
</comment>
<reference evidence="3 4" key="1">
    <citation type="submission" date="2015-12" db="EMBL/GenBank/DDBJ databases">
        <title>Draft genome of Thermovenabulum gondwanense isolated from a red thermophilic microbial mat colonisisng an outflow channel of a bore well.</title>
        <authorList>
            <person name="Patel B.K."/>
        </authorList>
    </citation>
    <scope>NUCLEOTIDE SEQUENCE [LARGE SCALE GENOMIC DNA]</scope>
    <source>
        <strain evidence="3 4">R270</strain>
    </source>
</reference>
<dbReference type="PANTHER" id="PTHR30005:SF0">
    <property type="entry name" value="RETROGRADE REGULATION PROTEIN 2"/>
    <property type="match status" value="1"/>
</dbReference>